<evidence type="ECO:0000313" key="1">
    <source>
        <dbReference type="EMBL" id="KAF5722959.1"/>
    </source>
</evidence>
<keyword evidence="2" id="KW-1185">Reference proteome</keyword>
<organism evidence="1 2">
    <name type="scientific">Fusarium mundagurra</name>
    <dbReference type="NCBI Taxonomy" id="1567541"/>
    <lineage>
        <taxon>Eukaryota</taxon>
        <taxon>Fungi</taxon>
        <taxon>Dikarya</taxon>
        <taxon>Ascomycota</taxon>
        <taxon>Pezizomycotina</taxon>
        <taxon>Sordariomycetes</taxon>
        <taxon>Hypocreomycetidae</taxon>
        <taxon>Hypocreales</taxon>
        <taxon>Nectriaceae</taxon>
        <taxon>Fusarium</taxon>
        <taxon>Fusarium fujikuroi species complex</taxon>
    </lineage>
</organism>
<sequence length="388" mass="45092">MNVTPTLKTLPSEVMILIMRSISSPIDLQSAINASPVIFQHYLAHRSFIMAPTIHRIKTSYSAMEFGNHLTQITRTLPYRLLGRPMVAREADGVLVYVMSLHDRPCYTNWETHLPLICELYRQRGEADHLMTEYSMEAWNGSLLYAQELRLELDPASEWHPDFDRPLVLSERETYGLERGFLLYESWRLDMYSGGWNDSNGLSAFKDYASWRILARPWASFGTGIRVPLRDSRYLKSILAFVFDKFRSFVHLVSQQCWKDPSKPPTMSCSENNQASEFLHRTEDQDLRFILSLCLRGYAVLQNLRQMTKEELPSYVLSSYLEFANHDAWLCSSPESEEKGRVDRRLSSRLKIRFGDLGDLRDPLTRGYYFWDESRKSAIFGLGSWYTA</sequence>
<dbReference type="OrthoDB" id="5101512at2759"/>
<accession>A0A8H5Z2X4</accession>
<reference evidence="1 2" key="1">
    <citation type="submission" date="2020-05" db="EMBL/GenBank/DDBJ databases">
        <title>Identification and distribution of gene clusters putatively required for synthesis of sphingolipid metabolism inhibitors in phylogenetically diverse species of the filamentous fungus Fusarium.</title>
        <authorList>
            <person name="Kim H.-S."/>
            <person name="Busman M."/>
            <person name="Brown D.W."/>
            <person name="Divon H."/>
            <person name="Uhlig S."/>
            <person name="Proctor R.H."/>
        </authorList>
    </citation>
    <scope>NUCLEOTIDE SEQUENCE [LARGE SCALE GENOMIC DNA]</scope>
    <source>
        <strain evidence="1 2">NRRL 66235</strain>
    </source>
</reference>
<gene>
    <name evidence="1" type="ORF">FMUND_2316</name>
</gene>
<dbReference type="Proteomes" id="UP000544331">
    <property type="component" value="Unassembled WGS sequence"/>
</dbReference>
<proteinExistence type="predicted"/>
<dbReference type="AlphaFoldDB" id="A0A8H5Z2X4"/>
<comment type="caution">
    <text evidence="1">The sequence shown here is derived from an EMBL/GenBank/DDBJ whole genome shotgun (WGS) entry which is preliminary data.</text>
</comment>
<evidence type="ECO:0000313" key="2">
    <source>
        <dbReference type="Proteomes" id="UP000544331"/>
    </source>
</evidence>
<dbReference type="EMBL" id="JAAOAN010000079">
    <property type="protein sequence ID" value="KAF5722959.1"/>
    <property type="molecule type" value="Genomic_DNA"/>
</dbReference>
<protein>
    <submittedName>
        <fullName evidence="1">Uncharacterized protein</fullName>
    </submittedName>
</protein>
<name>A0A8H5Z2X4_9HYPO</name>